<feature type="region of interest" description="Disordered" evidence="8">
    <location>
        <begin position="188"/>
        <end position="229"/>
    </location>
</feature>
<evidence type="ECO:0000256" key="2">
    <source>
        <dbReference type="ARBA" id="ARBA00022475"/>
    </source>
</evidence>
<dbReference type="Proteomes" id="UP000054481">
    <property type="component" value="Unassembled WGS sequence"/>
</dbReference>
<evidence type="ECO:0000259" key="11">
    <source>
        <dbReference type="Pfam" id="PF20238"/>
    </source>
</evidence>
<proteinExistence type="predicted"/>
<dbReference type="EMBL" id="KQ030543">
    <property type="protein sequence ID" value="KJZ72702.1"/>
    <property type="molecule type" value="Genomic_DNA"/>
</dbReference>
<dbReference type="AlphaFoldDB" id="A0A0F7ZYL9"/>
<evidence type="ECO:0000256" key="10">
    <source>
        <dbReference type="SAM" id="SignalP"/>
    </source>
</evidence>
<evidence type="ECO:0000256" key="8">
    <source>
        <dbReference type="SAM" id="MobiDB-lite"/>
    </source>
</evidence>
<feature type="domain" description="Copper acquisition factor BIM1-like" evidence="11">
    <location>
        <begin position="45"/>
        <end position="193"/>
    </location>
</feature>
<keyword evidence="3" id="KW-0336">GPI-anchor</keyword>
<name>A0A0F7ZYL9_9HYPO</name>
<evidence type="ECO:0000256" key="4">
    <source>
        <dbReference type="ARBA" id="ARBA00022729"/>
    </source>
</evidence>
<gene>
    <name evidence="12" type="ORF">HIM_07894</name>
</gene>
<dbReference type="PANTHER" id="PTHR34992">
    <property type="entry name" value="HYPHAL ANASTAMOSIS-7 PROTEIN"/>
    <property type="match status" value="1"/>
</dbReference>
<feature type="signal peptide" evidence="10">
    <location>
        <begin position="1"/>
        <end position="23"/>
    </location>
</feature>
<dbReference type="GO" id="GO:0005886">
    <property type="term" value="C:plasma membrane"/>
    <property type="evidence" value="ECO:0007669"/>
    <property type="project" value="UniProtKB-SubCell"/>
</dbReference>
<evidence type="ECO:0000256" key="7">
    <source>
        <dbReference type="ARBA" id="ARBA00023288"/>
    </source>
</evidence>
<dbReference type="InterPro" id="IPR046936">
    <property type="entry name" value="BIM1-like"/>
</dbReference>
<feature type="compositionally biased region" description="Low complexity" evidence="8">
    <location>
        <begin position="212"/>
        <end position="223"/>
    </location>
</feature>
<dbReference type="PANTHER" id="PTHR34992:SF5">
    <property type="entry name" value="ANCHORED PROTEIN, PUTATIVE (AFU_ORTHOLOGUE AFUA_6G02800)-RELATED"/>
    <property type="match status" value="1"/>
</dbReference>
<protein>
    <recommendedName>
        <fullName evidence="11">Copper acquisition factor BIM1-like domain-containing protein</fullName>
    </recommendedName>
</protein>
<dbReference type="OrthoDB" id="2587363at2759"/>
<evidence type="ECO:0000313" key="12">
    <source>
        <dbReference type="EMBL" id="KJZ72702.1"/>
    </source>
</evidence>
<keyword evidence="9" id="KW-1133">Transmembrane helix</keyword>
<accession>A0A0F7ZYL9</accession>
<evidence type="ECO:0000256" key="3">
    <source>
        <dbReference type="ARBA" id="ARBA00022622"/>
    </source>
</evidence>
<dbReference type="CDD" id="cd12087">
    <property type="entry name" value="TM_EGFR-like"/>
    <property type="match status" value="1"/>
</dbReference>
<organism evidence="12 13">
    <name type="scientific">Hirsutella minnesotensis 3608</name>
    <dbReference type="NCBI Taxonomy" id="1043627"/>
    <lineage>
        <taxon>Eukaryota</taxon>
        <taxon>Fungi</taxon>
        <taxon>Dikarya</taxon>
        <taxon>Ascomycota</taxon>
        <taxon>Pezizomycotina</taxon>
        <taxon>Sordariomycetes</taxon>
        <taxon>Hypocreomycetidae</taxon>
        <taxon>Hypocreales</taxon>
        <taxon>Ophiocordycipitaceae</taxon>
        <taxon>Hirsutella</taxon>
    </lineage>
</organism>
<keyword evidence="2" id="KW-1003">Cell membrane</keyword>
<dbReference type="CDD" id="cd21176">
    <property type="entry name" value="LPMO_auxiliary-like"/>
    <property type="match status" value="1"/>
</dbReference>
<keyword evidence="7" id="KW-0449">Lipoprotein</keyword>
<sequence length="297" mass="30951">MIVCRPIGLASVGLALLVGFTAAGHGDDVKSKDNPAMSSVVDDHMGPAAFLWPPDRVWSAKMDNQAPCGSSAAPLNRTKFPLTGGDVSLVAQDDYYDTKISISYSKNPTSNDDFKTLLSGAAIKDLNPGHSCFKIPDAPADVKPGTNATLQIMYTADWDSPSKQQQTFYACADITYVAAADVTAPGPCFNQTEPGEDDKAAASAGAGPEPTGSSSLDGSSGDVGANGSSGSKLSGGAIAGIVIGSVAGVGLIAAGLLFGYRRKQQKKRRERLARMEENARRDGFPMHKYSSSHNEST</sequence>
<evidence type="ECO:0000313" key="13">
    <source>
        <dbReference type="Proteomes" id="UP000054481"/>
    </source>
</evidence>
<feature type="region of interest" description="Disordered" evidence="8">
    <location>
        <begin position="264"/>
        <end position="297"/>
    </location>
</feature>
<keyword evidence="6" id="KW-0325">Glycoprotein</keyword>
<keyword evidence="5 9" id="KW-0472">Membrane</keyword>
<evidence type="ECO:0000256" key="9">
    <source>
        <dbReference type="SAM" id="Phobius"/>
    </source>
</evidence>
<keyword evidence="9" id="KW-0812">Transmembrane</keyword>
<dbReference type="GO" id="GO:0098552">
    <property type="term" value="C:side of membrane"/>
    <property type="evidence" value="ECO:0007669"/>
    <property type="project" value="UniProtKB-KW"/>
</dbReference>
<dbReference type="Pfam" id="PF20238">
    <property type="entry name" value="BIM1-like_dom"/>
    <property type="match status" value="1"/>
</dbReference>
<keyword evidence="13" id="KW-1185">Reference proteome</keyword>
<dbReference type="InterPro" id="IPR046530">
    <property type="entry name" value="BIM1-like_dom"/>
</dbReference>
<feature type="compositionally biased region" description="Basic and acidic residues" evidence="8">
    <location>
        <begin position="272"/>
        <end position="285"/>
    </location>
</feature>
<evidence type="ECO:0000256" key="5">
    <source>
        <dbReference type="ARBA" id="ARBA00023136"/>
    </source>
</evidence>
<feature type="chain" id="PRO_5002526258" description="Copper acquisition factor BIM1-like domain-containing protein" evidence="10">
    <location>
        <begin position="24"/>
        <end position="297"/>
    </location>
</feature>
<keyword evidence="4 10" id="KW-0732">Signal</keyword>
<feature type="transmembrane region" description="Helical" evidence="9">
    <location>
        <begin position="237"/>
        <end position="260"/>
    </location>
</feature>
<evidence type="ECO:0000256" key="1">
    <source>
        <dbReference type="ARBA" id="ARBA00004609"/>
    </source>
</evidence>
<comment type="subcellular location">
    <subcellularLocation>
        <location evidence="1">Cell membrane</location>
        <topology evidence="1">Lipid-anchor</topology>
        <topology evidence="1">GPI-anchor</topology>
    </subcellularLocation>
</comment>
<evidence type="ECO:0000256" key="6">
    <source>
        <dbReference type="ARBA" id="ARBA00023180"/>
    </source>
</evidence>
<reference evidence="12 13" key="1">
    <citation type="journal article" date="2014" name="Genome Biol. Evol.">
        <title>Comparative genomics and transcriptomics analyses reveal divergent lifestyle features of nematode endoparasitic fungus Hirsutella minnesotensis.</title>
        <authorList>
            <person name="Lai Y."/>
            <person name="Liu K."/>
            <person name="Zhang X."/>
            <person name="Zhang X."/>
            <person name="Li K."/>
            <person name="Wang N."/>
            <person name="Shu C."/>
            <person name="Wu Y."/>
            <person name="Wang C."/>
            <person name="Bushley K.E."/>
            <person name="Xiang M."/>
            <person name="Liu X."/>
        </authorList>
    </citation>
    <scope>NUCLEOTIDE SEQUENCE [LARGE SCALE GENOMIC DNA]</scope>
    <source>
        <strain evidence="12 13">3608</strain>
    </source>
</reference>